<dbReference type="AlphaFoldDB" id="A0A9Q3I2Y1"/>
<dbReference type="InterPro" id="IPR012337">
    <property type="entry name" value="RNaseH-like_sf"/>
</dbReference>
<name>A0A9Q3I2Y1_9BASI</name>
<evidence type="ECO:0000256" key="1">
    <source>
        <dbReference type="ARBA" id="ARBA00022884"/>
    </source>
</evidence>
<comment type="caution">
    <text evidence="3">The sequence shown here is derived from an EMBL/GenBank/DDBJ whole genome shotgun (WGS) entry which is preliminary data.</text>
</comment>
<dbReference type="GO" id="GO:0005634">
    <property type="term" value="C:nucleus"/>
    <property type="evidence" value="ECO:0007669"/>
    <property type="project" value="UniProtKB-ARBA"/>
</dbReference>
<dbReference type="InterPro" id="IPR050951">
    <property type="entry name" value="Retrovirus_Pol_polyprotein"/>
</dbReference>
<dbReference type="PROSITE" id="PS50994">
    <property type="entry name" value="INTEGRASE"/>
    <property type="match status" value="1"/>
</dbReference>
<protein>
    <recommendedName>
        <fullName evidence="2">Integrase catalytic domain-containing protein</fullName>
    </recommendedName>
</protein>
<organism evidence="3 4">
    <name type="scientific">Austropuccinia psidii MF-1</name>
    <dbReference type="NCBI Taxonomy" id="1389203"/>
    <lineage>
        <taxon>Eukaryota</taxon>
        <taxon>Fungi</taxon>
        <taxon>Dikarya</taxon>
        <taxon>Basidiomycota</taxon>
        <taxon>Pucciniomycotina</taxon>
        <taxon>Pucciniomycetes</taxon>
        <taxon>Pucciniales</taxon>
        <taxon>Sphaerophragmiaceae</taxon>
        <taxon>Austropuccinia</taxon>
    </lineage>
</organism>
<feature type="domain" description="Integrase catalytic" evidence="2">
    <location>
        <begin position="1"/>
        <end position="148"/>
    </location>
</feature>
<dbReference type="Proteomes" id="UP000765509">
    <property type="component" value="Unassembled WGS sequence"/>
</dbReference>
<dbReference type="SUPFAM" id="SSF53098">
    <property type="entry name" value="Ribonuclease H-like"/>
    <property type="match status" value="1"/>
</dbReference>
<keyword evidence="4" id="KW-1185">Reference proteome</keyword>
<dbReference type="PANTHER" id="PTHR37984">
    <property type="entry name" value="PROTEIN CBG26694"/>
    <property type="match status" value="1"/>
</dbReference>
<proteinExistence type="predicted"/>
<dbReference type="EMBL" id="AVOT02032311">
    <property type="protein sequence ID" value="MBW0526058.1"/>
    <property type="molecule type" value="Genomic_DNA"/>
</dbReference>
<evidence type="ECO:0000259" key="2">
    <source>
        <dbReference type="PROSITE" id="PS50994"/>
    </source>
</evidence>
<accession>A0A9Q3I2Y1</accession>
<gene>
    <name evidence="3" type="ORF">O181_065773</name>
</gene>
<dbReference type="GO" id="GO:0015074">
    <property type="term" value="P:DNA integration"/>
    <property type="evidence" value="ECO:0007669"/>
    <property type="project" value="InterPro"/>
</dbReference>
<dbReference type="Gene3D" id="3.30.420.10">
    <property type="entry name" value="Ribonuclease H-like superfamily/Ribonuclease H"/>
    <property type="match status" value="1"/>
</dbReference>
<dbReference type="GO" id="GO:0003723">
    <property type="term" value="F:RNA binding"/>
    <property type="evidence" value="ECO:0007669"/>
    <property type="project" value="UniProtKB-KW"/>
</dbReference>
<dbReference type="InterPro" id="IPR001584">
    <property type="entry name" value="Integrase_cat-core"/>
</dbReference>
<dbReference type="PANTHER" id="PTHR37984:SF5">
    <property type="entry name" value="PROTEIN NYNRIN-LIKE"/>
    <property type="match status" value="1"/>
</dbReference>
<sequence>MYNTYLAIVDRYSKNPIFLPCHKDDTALNTALLLWNGVISHTLLFKNIISEGDLQLKFARWTSFHILFGTKLSFSTAYHPQINGLEERIIQALEHIIGIFCAYVLGLKDSDVLTNHWCTQIPALELKYKTLVHYYTGQTPAMIEKGWNQILPEDTLRKDLIEINPTVSRFKIMLDSVKHHAKQSMNYTFDYAKQKWDKIHRVPDFKVGNLVLVSTLNFNNLKCPKKLKDSYLGHLFNIALHGNNSFQVDLSGESEKKHLTFLVRLINLINQLIKNCFL</sequence>
<dbReference type="InterPro" id="IPR036397">
    <property type="entry name" value="RNaseH_sf"/>
</dbReference>
<evidence type="ECO:0000313" key="3">
    <source>
        <dbReference type="EMBL" id="MBW0526058.1"/>
    </source>
</evidence>
<keyword evidence="1" id="KW-0694">RNA-binding</keyword>
<evidence type="ECO:0000313" key="4">
    <source>
        <dbReference type="Proteomes" id="UP000765509"/>
    </source>
</evidence>
<reference evidence="3" key="1">
    <citation type="submission" date="2021-03" db="EMBL/GenBank/DDBJ databases">
        <title>Draft genome sequence of rust myrtle Austropuccinia psidii MF-1, a brazilian biotype.</title>
        <authorList>
            <person name="Quecine M.C."/>
            <person name="Pachon D.M.R."/>
            <person name="Bonatelli M.L."/>
            <person name="Correr F.H."/>
            <person name="Franceschini L.M."/>
            <person name="Leite T.F."/>
            <person name="Margarido G.R.A."/>
            <person name="Almeida C.A."/>
            <person name="Ferrarezi J.A."/>
            <person name="Labate C.A."/>
        </authorList>
    </citation>
    <scope>NUCLEOTIDE SEQUENCE</scope>
    <source>
        <strain evidence="3">MF-1</strain>
    </source>
</reference>